<dbReference type="Pfam" id="PF09682">
    <property type="entry name" value="Phage_holin_6_1"/>
    <property type="match status" value="1"/>
</dbReference>
<evidence type="ECO:0000256" key="2">
    <source>
        <dbReference type="SAM" id="Phobius"/>
    </source>
</evidence>
<feature type="transmembrane region" description="Helical" evidence="2">
    <location>
        <begin position="6"/>
        <end position="25"/>
    </location>
</feature>
<proteinExistence type="predicted"/>
<sequence>MKTEIVINLIWAVVLVLALFIGAWYKNNQAKVEKIRLTHPTVGHVLDIVGILALKASNYQATQDDKNGDQKLDDATDSAYDQVKALYPNVSISKDTVRNMVQFAYDTIVAKSADTSKQEQKSLAKTESTIKQEQPKDNAKGDAKNA</sequence>
<reference evidence="3" key="1">
    <citation type="journal article" date="2021" name="PeerJ">
        <title>Extensive microbial diversity within the chicken gut microbiome revealed by metagenomics and culture.</title>
        <authorList>
            <person name="Gilroy R."/>
            <person name="Ravi A."/>
            <person name="Getino M."/>
            <person name="Pursley I."/>
            <person name="Horton D.L."/>
            <person name="Alikhan N.F."/>
            <person name="Baker D."/>
            <person name="Gharbi K."/>
            <person name="Hall N."/>
            <person name="Watson M."/>
            <person name="Adriaenssens E.M."/>
            <person name="Foster-Nyarko E."/>
            <person name="Jarju S."/>
            <person name="Secka A."/>
            <person name="Antonio M."/>
            <person name="Oren A."/>
            <person name="Chaudhuri R.R."/>
            <person name="La Ragione R."/>
            <person name="Hildebrand F."/>
            <person name="Pallen M.J."/>
        </authorList>
    </citation>
    <scope>NUCLEOTIDE SEQUENCE</scope>
    <source>
        <strain evidence="3">CHK194-22301</strain>
    </source>
</reference>
<dbReference type="AlphaFoldDB" id="A0A921FGT9"/>
<accession>A0A921FGT9</accession>
<feature type="region of interest" description="Disordered" evidence="1">
    <location>
        <begin position="113"/>
        <end position="146"/>
    </location>
</feature>
<keyword evidence="2" id="KW-0472">Membrane</keyword>
<evidence type="ECO:0000256" key="1">
    <source>
        <dbReference type="SAM" id="MobiDB-lite"/>
    </source>
</evidence>
<dbReference type="InterPro" id="IPR010026">
    <property type="entry name" value="Phage_holin_LL-H"/>
</dbReference>
<keyword evidence="2" id="KW-0812">Transmembrane</keyword>
<organism evidence="3 4">
    <name type="scientific">Lactobacillus crispatus</name>
    <dbReference type="NCBI Taxonomy" id="47770"/>
    <lineage>
        <taxon>Bacteria</taxon>
        <taxon>Bacillati</taxon>
        <taxon>Bacillota</taxon>
        <taxon>Bacilli</taxon>
        <taxon>Lactobacillales</taxon>
        <taxon>Lactobacillaceae</taxon>
        <taxon>Lactobacillus</taxon>
    </lineage>
</organism>
<dbReference type="EMBL" id="DYXB01000035">
    <property type="protein sequence ID" value="HJF09651.1"/>
    <property type="molecule type" value="Genomic_DNA"/>
</dbReference>
<protein>
    <submittedName>
        <fullName evidence="3">PhiAdh family holin</fullName>
    </submittedName>
</protein>
<name>A0A921FGT9_9LACO</name>
<evidence type="ECO:0000313" key="3">
    <source>
        <dbReference type="EMBL" id="HJF09651.1"/>
    </source>
</evidence>
<dbReference type="Proteomes" id="UP000784793">
    <property type="component" value="Unassembled WGS sequence"/>
</dbReference>
<reference evidence="3" key="2">
    <citation type="submission" date="2021-09" db="EMBL/GenBank/DDBJ databases">
        <authorList>
            <person name="Gilroy R."/>
        </authorList>
    </citation>
    <scope>NUCLEOTIDE SEQUENCE</scope>
    <source>
        <strain evidence="3">CHK194-22301</strain>
    </source>
</reference>
<feature type="compositionally biased region" description="Basic and acidic residues" evidence="1">
    <location>
        <begin position="114"/>
        <end position="146"/>
    </location>
</feature>
<comment type="caution">
    <text evidence="3">The sequence shown here is derived from an EMBL/GenBank/DDBJ whole genome shotgun (WGS) entry which is preliminary data.</text>
</comment>
<gene>
    <name evidence="3" type="ORF">K8V23_02440</name>
</gene>
<evidence type="ECO:0000313" key="4">
    <source>
        <dbReference type="Proteomes" id="UP000784793"/>
    </source>
</evidence>
<keyword evidence="2" id="KW-1133">Transmembrane helix</keyword>